<proteinExistence type="predicted"/>
<dbReference type="EMBL" id="KK852528">
    <property type="protein sequence ID" value="KDR21977.1"/>
    <property type="molecule type" value="Genomic_DNA"/>
</dbReference>
<keyword evidence="2" id="KW-1185">Reference proteome</keyword>
<dbReference type="AlphaFoldDB" id="A0A067RDY2"/>
<accession>A0A067RDY2</accession>
<organism evidence="1 2">
    <name type="scientific">Zootermopsis nevadensis</name>
    <name type="common">Dampwood termite</name>
    <dbReference type="NCBI Taxonomy" id="136037"/>
    <lineage>
        <taxon>Eukaryota</taxon>
        <taxon>Metazoa</taxon>
        <taxon>Ecdysozoa</taxon>
        <taxon>Arthropoda</taxon>
        <taxon>Hexapoda</taxon>
        <taxon>Insecta</taxon>
        <taxon>Pterygota</taxon>
        <taxon>Neoptera</taxon>
        <taxon>Polyneoptera</taxon>
        <taxon>Dictyoptera</taxon>
        <taxon>Blattodea</taxon>
        <taxon>Blattoidea</taxon>
        <taxon>Termitoidae</taxon>
        <taxon>Termopsidae</taxon>
        <taxon>Zootermopsis</taxon>
    </lineage>
</organism>
<evidence type="ECO:0000313" key="2">
    <source>
        <dbReference type="Proteomes" id="UP000027135"/>
    </source>
</evidence>
<reference evidence="1 2" key="1">
    <citation type="journal article" date="2014" name="Nat. Commun.">
        <title>Molecular traces of alternative social organization in a termite genome.</title>
        <authorList>
            <person name="Terrapon N."/>
            <person name="Li C."/>
            <person name="Robertson H.M."/>
            <person name="Ji L."/>
            <person name="Meng X."/>
            <person name="Booth W."/>
            <person name="Chen Z."/>
            <person name="Childers C.P."/>
            <person name="Glastad K.M."/>
            <person name="Gokhale K."/>
            <person name="Gowin J."/>
            <person name="Gronenberg W."/>
            <person name="Hermansen R.A."/>
            <person name="Hu H."/>
            <person name="Hunt B.G."/>
            <person name="Huylmans A.K."/>
            <person name="Khalil S.M."/>
            <person name="Mitchell R.D."/>
            <person name="Munoz-Torres M.C."/>
            <person name="Mustard J.A."/>
            <person name="Pan H."/>
            <person name="Reese J.T."/>
            <person name="Scharf M.E."/>
            <person name="Sun F."/>
            <person name="Vogel H."/>
            <person name="Xiao J."/>
            <person name="Yang W."/>
            <person name="Yang Z."/>
            <person name="Yang Z."/>
            <person name="Zhou J."/>
            <person name="Zhu J."/>
            <person name="Brent C.S."/>
            <person name="Elsik C.G."/>
            <person name="Goodisman M.A."/>
            <person name="Liberles D.A."/>
            <person name="Roe R.M."/>
            <person name="Vargo E.L."/>
            <person name="Vilcinskas A."/>
            <person name="Wang J."/>
            <person name="Bornberg-Bauer E."/>
            <person name="Korb J."/>
            <person name="Zhang G."/>
            <person name="Liebig J."/>
        </authorList>
    </citation>
    <scope>NUCLEOTIDE SEQUENCE [LARGE SCALE GENOMIC DNA]</scope>
    <source>
        <tissue evidence="1">Whole organism</tissue>
    </source>
</reference>
<name>A0A067RDY2_ZOONE</name>
<gene>
    <name evidence="1" type="ORF">L798_03281</name>
</gene>
<dbReference type="InParanoid" id="A0A067RDY2"/>
<sequence>MVYKDLNTALLIAHSDKYRKYIPFHNTHNILMYSSQHAFRDIKPILFNSSHFGHQTAAPHVYLIGHFVITAHRIFRGDFEVMQKSKNPHQISSRLCLVVLKLNRPDRYNQPIMRSRYVLCAKNA</sequence>
<dbReference type="Proteomes" id="UP000027135">
    <property type="component" value="Unassembled WGS sequence"/>
</dbReference>
<protein>
    <submittedName>
        <fullName evidence="1">Uncharacterized protein</fullName>
    </submittedName>
</protein>
<evidence type="ECO:0000313" key="1">
    <source>
        <dbReference type="EMBL" id="KDR21977.1"/>
    </source>
</evidence>